<dbReference type="EMBL" id="CAJOBZ010000043">
    <property type="protein sequence ID" value="CAF4907949.1"/>
    <property type="molecule type" value="Genomic_DNA"/>
</dbReference>
<organism evidence="3 4">
    <name type="scientific">Pieris macdunnoughi</name>
    <dbReference type="NCBI Taxonomy" id="345717"/>
    <lineage>
        <taxon>Eukaryota</taxon>
        <taxon>Metazoa</taxon>
        <taxon>Ecdysozoa</taxon>
        <taxon>Arthropoda</taxon>
        <taxon>Hexapoda</taxon>
        <taxon>Insecta</taxon>
        <taxon>Pterygota</taxon>
        <taxon>Neoptera</taxon>
        <taxon>Endopterygota</taxon>
        <taxon>Lepidoptera</taxon>
        <taxon>Glossata</taxon>
        <taxon>Ditrysia</taxon>
        <taxon>Papilionoidea</taxon>
        <taxon>Pieridae</taxon>
        <taxon>Pierinae</taxon>
        <taxon>Pieris</taxon>
    </lineage>
</organism>
<evidence type="ECO:0000256" key="2">
    <source>
        <dbReference type="SAM" id="SignalP"/>
    </source>
</evidence>
<sequence length="135" mass="15402">MKSTFLLLFVSVSSALVLYNSGEESLLKTELMDTGFPANTNNMKSDELPWADERLFYGLLKFHKNNTTEQDLNTKNGPETKAVKSTEIKRSKSKKVTDNSYSARKWYLKKGKDSMYKILDKSIDDVEESQKSQST</sequence>
<feature type="signal peptide" evidence="2">
    <location>
        <begin position="1"/>
        <end position="15"/>
    </location>
</feature>
<proteinExistence type="predicted"/>
<feature type="chain" id="PRO_5032295174" evidence="2">
    <location>
        <begin position="16"/>
        <end position="135"/>
    </location>
</feature>
<evidence type="ECO:0000256" key="1">
    <source>
        <dbReference type="SAM" id="MobiDB-lite"/>
    </source>
</evidence>
<feature type="compositionally biased region" description="Polar residues" evidence="1">
    <location>
        <begin position="68"/>
        <end position="77"/>
    </location>
</feature>
<gene>
    <name evidence="3" type="ORF">PMACD_LOCUS11865</name>
</gene>
<comment type="caution">
    <text evidence="3">The sequence shown here is derived from an EMBL/GenBank/DDBJ whole genome shotgun (WGS) entry which is preliminary data.</text>
</comment>
<dbReference type="Proteomes" id="UP000663880">
    <property type="component" value="Unassembled WGS sequence"/>
</dbReference>
<evidence type="ECO:0000313" key="3">
    <source>
        <dbReference type="EMBL" id="CAF4907949.1"/>
    </source>
</evidence>
<dbReference type="AlphaFoldDB" id="A0A821VI45"/>
<keyword evidence="2" id="KW-0732">Signal</keyword>
<protein>
    <submittedName>
        <fullName evidence="3">Uncharacterized protein</fullName>
    </submittedName>
</protein>
<feature type="compositionally biased region" description="Basic and acidic residues" evidence="1">
    <location>
        <begin position="81"/>
        <end position="90"/>
    </location>
</feature>
<evidence type="ECO:0000313" key="4">
    <source>
        <dbReference type="Proteomes" id="UP000663880"/>
    </source>
</evidence>
<keyword evidence="4" id="KW-1185">Reference proteome</keyword>
<name>A0A821VI45_9NEOP</name>
<feature type="region of interest" description="Disordered" evidence="1">
    <location>
        <begin position="68"/>
        <end position="100"/>
    </location>
</feature>
<accession>A0A821VI45</accession>
<reference evidence="3" key="1">
    <citation type="submission" date="2021-02" db="EMBL/GenBank/DDBJ databases">
        <authorList>
            <person name="Steward A R."/>
        </authorList>
    </citation>
    <scope>NUCLEOTIDE SEQUENCE</scope>
</reference>